<dbReference type="CDD" id="cd00293">
    <property type="entry name" value="USP-like"/>
    <property type="match status" value="1"/>
</dbReference>
<dbReference type="EMBL" id="AP018930">
    <property type="protein sequence ID" value="BBG28238.1"/>
    <property type="molecule type" value="Genomic_DNA"/>
</dbReference>
<reference evidence="6" key="1">
    <citation type="submission" date="2018-09" db="EMBL/GenBank/DDBJ databases">
        <title>Complete Genome Sequencing of Sulfolobus sp. JCM 16834.</title>
        <authorList>
            <person name="Kato S."/>
            <person name="Itoh T."/>
            <person name="Ohkuma M."/>
        </authorList>
    </citation>
    <scope>NUCLEOTIDE SEQUENCE [LARGE SCALE GENOMIC DNA]</scope>
    <source>
        <strain evidence="6">IC-007</strain>
    </source>
</reference>
<protein>
    <recommendedName>
        <fullName evidence="2">UspA domain-containing protein</fullName>
    </recommendedName>
</protein>
<evidence type="ECO:0000313" key="3">
    <source>
        <dbReference type="EMBL" id="BBG25444.1"/>
    </source>
</evidence>
<evidence type="ECO:0000256" key="1">
    <source>
        <dbReference type="ARBA" id="ARBA00008791"/>
    </source>
</evidence>
<dbReference type="Pfam" id="PF00582">
    <property type="entry name" value="Usp"/>
    <property type="match status" value="1"/>
</dbReference>
<gene>
    <name evidence="3" type="ORF">IC006_2780</name>
    <name evidence="4" type="ORF">IC007_2794</name>
</gene>
<keyword evidence="5" id="KW-1185">Reference proteome</keyword>
<dbReference type="PRINTS" id="PR01438">
    <property type="entry name" value="UNVRSLSTRESS"/>
</dbReference>
<reference evidence="4 5" key="2">
    <citation type="journal article" date="2020" name="Int. J. Syst. Evol. Microbiol.">
        <title>Sulfuracidifex tepidarius gen. nov., sp. nov. and transfer of Sulfolobus metallicus Huber and Stetter 1992 to the genus Sulfuracidifex as Sulfuracidifex metallicus comb. nov.</title>
        <authorList>
            <person name="Itoh T."/>
            <person name="Miura T."/>
            <person name="Sakai H.D."/>
            <person name="Kato S."/>
            <person name="Ohkuma M."/>
            <person name="Takashina T."/>
        </authorList>
    </citation>
    <scope>NUCLEOTIDE SEQUENCE</scope>
    <source>
        <strain evidence="3 5">IC-006</strain>
        <strain evidence="4">IC-007</strain>
    </source>
</reference>
<dbReference type="Proteomes" id="UP000322983">
    <property type="component" value="Chromosome"/>
</dbReference>
<accession>A0A510DYY4</accession>
<name>A0A510E7F0_9CREN</name>
<dbReference type="InterPro" id="IPR006015">
    <property type="entry name" value="Universal_stress_UspA"/>
</dbReference>
<dbReference type="STRING" id="1294262.GCA_001316085_00730"/>
<accession>A0A510E7F0</accession>
<organism evidence="4 6">
    <name type="scientific">Sulfuracidifex tepidarius</name>
    <dbReference type="NCBI Taxonomy" id="1294262"/>
    <lineage>
        <taxon>Archaea</taxon>
        <taxon>Thermoproteota</taxon>
        <taxon>Thermoprotei</taxon>
        <taxon>Sulfolobales</taxon>
        <taxon>Sulfolobaceae</taxon>
        <taxon>Sulfuracidifex</taxon>
    </lineage>
</organism>
<sequence length="130" mass="14274">MKVVLGFDGSEHSKKALGMVLTLLKKEDELHIVSVIKEAPRSPEQVIIESEEKAKNSLNSLKESIKEFPVFTEVLESNDVADSIIEYCKKINCNMIVTGSRGLSGIKKTILGSVSSEIMNKSDIPVLVVK</sequence>
<evidence type="ECO:0000259" key="2">
    <source>
        <dbReference type="Pfam" id="PF00582"/>
    </source>
</evidence>
<dbReference type="InterPro" id="IPR006016">
    <property type="entry name" value="UspA"/>
</dbReference>
<dbReference type="PANTHER" id="PTHR46268">
    <property type="entry name" value="STRESS RESPONSE PROTEIN NHAX"/>
    <property type="match status" value="1"/>
</dbReference>
<proteinExistence type="inferred from homology"/>
<evidence type="ECO:0000313" key="4">
    <source>
        <dbReference type="EMBL" id="BBG28238.1"/>
    </source>
</evidence>
<feature type="domain" description="UspA" evidence="2">
    <location>
        <begin position="2"/>
        <end position="130"/>
    </location>
</feature>
<dbReference type="OrthoDB" id="105697at2157"/>
<dbReference type="Gene3D" id="3.40.50.620">
    <property type="entry name" value="HUPs"/>
    <property type="match status" value="1"/>
</dbReference>
<dbReference type="SUPFAM" id="SSF52402">
    <property type="entry name" value="Adenine nucleotide alpha hydrolases-like"/>
    <property type="match status" value="1"/>
</dbReference>
<evidence type="ECO:0000313" key="5">
    <source>
        <dbReference type="Proteomes" id="UP000322983"/>
    </source>
</evidence>
<dbReference type="KEGG" id="step:IC006_2780"/>
<dbReference type="PANTHER" id="PTHR46268:SF6">
    <property type="entry name" value="UNIVERSAL STRESS PROTEIN UP12"/>
    <property type="match status" value="1"/>
</dbReference>
<dbReference type="EMBL" id="AP018929">
    <property type="protein sequence ID" value="BBG25444.1"/>
    <property type="molecule type" value="Genomic_DNA"/>
</dbReference>
<dbReference type="RefSeq" id="WP_054845274.1">
    <property type="nucleotide sequence ID" value="NZ_AP018929.1"/>
</dbReference>
<dbReference type="Proteomes" id="UP000325030">
    <property type="component" value="Chromosome"/>
</dbReference>
<dbReference type="AlphaFoldDB" id="A0A510E7F0"/>
<evidence type="ECO:0000313" key="6">
    <source>
        <dbReference type="Proteomes" id="UP000325030"/>
    </source>
</evidence>
<dbReference type="InterPro" id="IPR014729">
    <property type="entry name" value="Rossmann-like_a/b/a_fold"/>
</dbReference>
<comment type="similarity">
    <text evidence="1">Belongs to the universal stress protein A family.</text>
</comment>
<dbReference type="GeneID" id="41719062"/>